<feature type="domain" description="CCHC-type" evidence="2">
    <location>
        <begin position="390"/>
        <end position="406"/>
    </location>
</feature>
<reference evidence="3" key="1">
    <citation type="submission" date="2020-08" db="EMBL/GenBank/DDBJ databases">
        <title>Multicomponent nature underlies the extraordinary mechanical properties of spider dragline silk.</title>
        <authorList>
            <person name="Kono N."/>
            <person name="Nakamura H."/>
            <person name="Mori M."/>
            <person name="Yoshida Y."/>
            <person name="Ohtoshi R."/>
            <person name="Malay A.D."/>
            <person name="Moran D.A.P."/>
            <person name="Tomita M."/>
            <person name="Numata K."/>
            <person name="Arakawa K."/>
        </authorList>
    </citation>
    <scope>NUCLEOTIDE SEQUENCE</scope>
</reference>
<gene>
    <name evidence="3" type="primary">ORF1</name>
    <name evidence="3" type="ORF">TNCV_3180361</name>
</gene>
<dbReference type="InterPro" id="IPR001878">
    <property type="entry name" value="Znf_CCHC"/>
</dbReference>
<sequence length="524" mass="59415">MTTMDLNQTTELTYGTDILPEEIGIENLTEPIPTGTAMDQTLPPSRPGTPQLSICKWKRECVELIDNYTSSIEFIKASLRHLQGKKPTDDQSDSHLVHIYNEHEQRLSDYTKLKELTVSEFSSLPNCEIPDCAVHHTPHTSPAKTNVSELPTLLKSTATKRKETDIGFVSPPTRKLSKNLKTNENPEPNFRIDLTNRFNGLENQEPITTPVAGTSTGNASATSTNRNTTTVVPENERKLPLPIFLKITDNYRVQMKIVNNFMPKLRNKMSGEYFKLYCDTHDQFDILNNFLEEQKFEFYSITPKHLRPIKVVIKGLPKDTKTQEIHQDLLDLGFTVDRVSQFTGRITNEPLPVFLITLPRNIDNAKIFKVNKLAFITAIIEGYESKGVTQCYKCQKFNHTASNCHIKPRCLKCGEAHQTAECQIQKVENMYCINCKTYGHMANYSKCPLFPKPRKGKFEKPNYSSIVESIVRPNLTFAQAAKQSRVTTQATVPQQMAPRAGQIPATNQMQTQATRRQIPPNPSR</sequence>
<dbReference type="PANTHER" id="PTHR33273:SF2">
    <property type="entry name" value="ENDONUCLEASE_EXONUCLEASE_PHOSPHATASE DOMAIN-CONTAINING PROTEIN"/>
    <property type="match status" value="1"/>
</dbReference>
<protein>
    <submittedName>
        <fullName evidence="3">Nucleic-acid-binding protein from transposon X-element</fullName>
    </submittedName>
</protein>
<evidence type="ECO:0000259" key="2">
    <source>
        <dbReference type="SMART" id="SM00343"/>
    </source>
</evidence>
<feature type="region of interest" description="Disordered" evidence="1">
    <location>
        <begin position="204"/>
        <end position="232"/>
    </location>
</feature>
<feature type="compositionally biased region" description="Low complexity" evidence="1">
    <location>
        <begin position="211"/>
        <end position="232"/>
    </location>
</feature>
<evidence type="ECO:0000313" key="4">
    <source>
        <dbReference type="Proteomes" id="UP000887159"/>
    </source>
</evidence>
<feature type="domain" description="CCHC-type" evidence="2">
    <location>
        <begin position="431"/>
        <end position="449"/>
    </location>
</feature>
<evidence type="ECO:0000313" key="3">
    <source>
        <dbReference type="EMBL" id="GFX92732.1"/>
    </source>
</evidence>
<accession>A0A8X6V2H3</accession>
<name>A0A8X6V2H3_TRICX</name>
<dbReference type="SMART" id="SM00343">
    <property type="entry name" value="ZnF_C2HC"/>
    <property type="match status" value="3"/>
</dbReference>
<keyword evidence="4" id="KW-1185">Reference proteome</keyword>
<feature type="compositionally biased region" description="Polar residues" evidence="1">
    <location>
        <begin position="504"/>
        <end position="515"/>
    </location>
</feature>
<comment type="caution">
    <text evidence="3">The sequence shown here is derived from an EMBL/GenBank/DDBJ whole genome shotgun (WGS) entry which is preliminary data.</text>
</comment>
<feature type="region of interest" description="Disordered" evidence="1">
    <location>
        <begin position="167"/>
        <end position="191"/>
    </location>
</feature>
<evidence type="ECO:0000256" key="1">
    <source>
        <dbReference type="SAM" id="MobiDB-lite"/>
    </source>
</evidence>
<feature type="region of interest" description="Disordered" evidence="1">
    <location>
        <begin position="493"/>
        <end position="524"/>
    </location>
</feature>
<dbReference type="AlphaFoldDB" id="A0A8X6V2H3"/>
<dbReference type="GO" id="GO:0008270">
    <property type="term" value="F:zinc ion binding"/>
    <property type="evidence" value="ECO:0007669"/>
    <property type="project" value="InterPro"/>
</dbReference>
<dbReference type="PANTHER" id="PTHR33273">
    <property type="entry name" value="DOMAIN-CONTAINING PROTEIN, PUTATIVE-RELATED"/>
    <property type="match status" value="1"/>
</dbReference>
<dbReference type="EMBL" id="BMAU01021164">
    <property type="protein sequence ID" value="GFX92732.1"/>
    <property type="molecule type" value="Genomic_DNA"/>
</dbReference>
<dbReference type="GO" id="GO:0003676">
    <property type="term" value="F:nucleic acid binding"/>
    <property type="evidence" value="ECO:0007669"/>
    <property type="project" value="InterPro"/>
</dbReference>
<dbReference type="Proteomes" id="UP000887159">
    <property type="component" value="Unassembled WGS sequence"/>
</dbReference>
<dbReference type="InterPro" id="IPR006579">
    <property type="entry name" value="Pre_C2HC_dom"/>
</dbReference>
<feature type="domain" description="CCHC-type" evidence="2">
    <location>
        <begin position="409"/>
        <end position="424"/>
    </location>
</feature>
<proteinExistence type="predicted"/>
<dbReference type="Pfam" id="PF07530">
    <property type="entry name" value="PRE_C2HC"/>
    <property type="match status" value="1"/>
</dbReference>
<organism evidence="3 4">
    <name type="scientific">Trichonephila clavipes</name>
    <name type="common">Golden silk orbweaver</name>
    <name type="synonym">Nephila clavipes</name>
    <dbReference type="NCBI Taxonomy" id="2585209"/>
    <lineage>
        <taxon>Eukaryota</taxon>
        <taxon>Metazoa</taxon>
        <taxon>Ecdysozoa</taxon>
        <taxon>Arthropoda</taxon>
        <taxon>Chelicerata</taxon>
        <taxon>Arachnida</taxon>
        <taxon>Araneae</taxon>
        <taxon>Araneomorphae</taxon>
        <taxon>Entelegynae</taxon>
        <taxon>Araneoidea</taxon>
        <taxon>Nephilidae</taxon>
        <taxon>Trichonephila</taxon>
    </lineage>
</organism>